<evidence type="ECO:0000256" key="3">
    <source>
        <dbReference type="ARBA" id="ARBA00022553"/>
    </source>
</evidence>
<protein>
    <recommendedName>
        <fullName evidence="2">histidine kinase</fullName>
        <ecNumber evidence="2">2.7.13.3</ecNumber>
    </recommendedName>
</protein>
<evidence type="ECO:0000256" key="6">
    <source>
        <dbReference type="ARBA" id="ARBA00023012"/>
    </source>
</evidence>
<dbReference type="SUPFAM" id="SSF55874">
    <property type="entry name" value="ATPase domain of HSP90 chaperone/DNA topoisomerase II/histidine kinase"/>
    <property type="match status" value="1"/>
</dbReference>
<dbReference type="EMBL" id="FNPC01000009">
    <property type="protein sequence ID" value="SDY75648.1"/>
    <property type="molecule type" value="Genomic_DNA"/>
</dbReference>
<dbReference type="InterPro" id="IPR004358">
    <property type="entry name" value="Sig_transdc_His_kin-like_C"/>
</dbReference>
<dbReference type="SMART" id="SM00091">
    <property type="entry name" value="PAS"/>
    <property type="match status" value="2"/>
</dbReference>
<dbReference type="Pfam" id="PF13426">
    <property type="entry name" value="PAS_9"/>
    <property type="match status" value="1"/>
</dbReference>
<dbReference type="Pfam" id="PF01590">
    <property type="entry name" value="GAF"/>
    <property type="match status" value="1"/>
</dbReference>
<feature type="domain" description="PAC" evidence="11">
    <location>
        <begin position="506"/>
        <end position="557"/>
    </location>
</feature>
<evidence type="ECO:0000259" key="11">
    <source>
        <dbReference type="PROSITE" id="PS50113"/>
    </source>
</evidence>
<dbReference type="PROSITE" id="PS50113">
    <property type="entry name" value="PAC"/>
    <property type="match status" value="1"/>
</dbReference>
<evidence type="ECO:0000256" key="4">
    <source>
        <dbReference type="ARBA" id="ARBA00022679"/>
    </source>
</evidence>
<dbReference type="NCBIfam" id="TIGR00229">
    <property type="entry name" value="sensory_box"/>
    <property type="match status" value="1"/>
</dbReference>
<dbReference type="InterPro" id="IPR050736">
    <property type="entry name" value="Sensor_HK_Regulatory"/>
</dbReference>
<keyword evidence="13" id="KW-1185">Reference proteome</keyword>
<dbReference type="InterPro" id="IPR036097">
    <property type="entry name" value="HisK_dim/P_sf"/>
</dbReference>
<feature type="modified residue" description="4-aspartylphosphate" evidence="7">
    <location>
        <position position="59"/>
    </location>
</feature>
<gene>
    <name evidence="12" type="ORF">SAMN05216564_10986</name>
</gene>
<accession>A0A1H3MH26</accession>
<evidence type="ECO:0000259" key="8">
    <source>
        <dbReference type="PROSITE" id="PS50109"/>
    </source>
</evidence>
<dbReference type="Proteomes" id="UP000199079">
    <property type="component" value="Unassembled WGS sequence"/>
</dbReference>
<dbReference type="SMART" id="SM00065">
    <property type="entry name" value="GAF"/>
    <property type="match status" value="1"/>
</dbReference>
<dbReference type="Gene3D" id="3.30.450.40">
    <property type="match status" value="1"/>
</dbReference>
<reference evidence="13" key="1">
    <citation type="submission" date="2016-10" db="EMBL/GenBank/DDBJ databases">
        <authorList>
            <person name="Varghese N."/>
            <person name="Submissions S."/>
        </authorList>
    </citation>
    <scope>NUCLEOTIDE SEQUENCE [LARGE SCALE GENOMIC DNA]</scope>
    <source>
        <strain evidence="13">DC30,IBRC 10041,KCTC 4046</strain>
    </source>
</reference>
<dbReference type="SMART" id="SM00388">
    <property type="entry name" value="HisKA"/>
    <property type="match status" value="1"/>
</dbReference>
<evidence type="ECO:0000259" key="9">
    <source>
        <dbReference type="PROSITE" id="PS50110"/>
    </source>
</evidence>
<dbReference type="InterPro" id="IPR011006">
    <property type="entry name" value="CheY-like_superfamily"/>
</dbReference>
<dbReference type="GO" id="GO:0000155">
    <property type="term" value="F:phosphorelay sensor kinase activity"/>
    <property type="evidence" value="ECO:0007669"/>
    <property type="project" value="InterPro"/>
</dbReference>
<dbReference type="PRINTS" id="PR00344">
    <property type="entry name" value="BCTRLSENSOR"/>
</dbReference>
<dbReference type="Gene3D" id="3.40.50.2300">
    <property type="match status" value="1"/>
</dbReference>
<dbReference type="PANTHER" id="PTHR43711:SF1">
    <property type="entry name" value="HISTIDINE KINASE 1"/>
    <property type="match status" value="1"/>
</dbReference>
<dbReference type="Pfam" id="PF00512">
    <property type="entry name" value="HisKA"/>
    <property type="match status" value="1"/>
</dbReference>
<dbReference type="Gene3D" id="3.30.450.20">
    <property type="entry name" value="PAS domain"/>
    <property type="match status" value="2"/>
</dbReference>
<dbReference type="CDD" id="cd00156">
    <property type="entry name" value="REC"/>
    <property type="match status" value="1"/>
</dbReference>
<dbReference type="RefSeq" id="WP_092734280.1">
    <property type="nucleotide sequence ID" value="NZ_FNPC01000009.1"/>
</dbReference>
<sequence length="783" mass="87567">MSERIRVLHVDDQPEFGELVATFLQRVDDRITVVTESSVADGRDRLDAETNRIDCVVSDYDMPGMNGISFLEDVREEHPTLPFILFTGKGSEEVASEAIAAGATDYLQKRGGTEQYELLANRIGNAVEQYRYETERNRVYRALETATQAIGLIDEDGHYVYLNEAYANLYGYEPDDLVGEHWEVLYPEDETERFNEEILPQLEREGRWTGQSRGIHADGTPIPERLSLAQLDTGGHVCVVQDVSEERRRRRRQKRQRDALLELLTHEAVISGSFDRAVREITETATEVLDVPSANVWLFDGDGTTLSCVDRYDREADAHESGPDLDVEEQPAYVDAIEENRAIAVTDVQADPRTAGLTDDYLEPNDVAALLDATLHSEGEVIGVVCHEEHAGPREWTDDEIQFATDVADIVHRALRNRDRREQQATLEFQRSLLRAQQDAILDGMIVVDDDRRIVSYNERFADLWDVPVDVLEAGDDAVVLDHVARRVADPEAFRSLVDRLYDDPETTSRDEVELADGRVYDRYTTPVTGADGAHYGRLWMFRDVTERKHRERRLERQAEQFDELASVVSHDLQTPLATVRGRLELALEADDADHIEAAMRALDRADELREDLVSVLRSRDVVSETGTVDLATLVETVIESIERIEDDRVTVVDAPLPVEGDENAIRRLLQNLIGNSVEHGGPDVRVRIGALDGAPPAGTPDDVLSESDPAVGGFFLEDSGPGIPPERRDDVFEPGFTTKETATGTGMGMASVDQIVDAHGWTITIDDATTLDGVRFEIRTDG</sequence>
<feature type="domain" description="Histidine kinase" evidence="8">
    <location>
        <begin position="568"/>
        <end position="783"/>
    </location>
</feature>
<dbReference type="Pfam" id="PF00072">
    <property type="entry name" value="Response_reg"/>
    <property type="match status" value="1"/>
</dbReference>
<dbReference type="InterPro" id="IPR036890">
    <property type="entry name" value="HATPase_C_sf"/>
</dbReference>
<proteinExistence type="predicted"/>
<evidence type="ECO:0000256" key="5">
    <source>
        <dbReference type="ARBA" id="ARBA00022777"/>
    </source>
</evidence>
<dbReference type="PROSITE" id="PS50112">
    <property type="entry name" value="PAS"/>
    <property type="match status" value="1"/>
</dbReference>
<feature type="domain" description="Response regulatory" evidence="9">
    <location>
        <begin position="6"/>
        <end position="124"/>
    </location>
</feature>
<dbReference type="SUPFAM" id="SSF52172">
    <property type="entry name" value="CheY-like"/>
    <property type="match status" value="1"/>
</dbReference>
<dbReference type="EC" id="2.7.13.3" evidence="2"/>
<comment type="catalytic activity">
    <reaction evidence="1">
        <text>ATP + protein L-histidine = ADP + protein N-phospho-L-histidine.</text>
        <dbReference type="EC" id="2.7.13.3"/>
    </reaction>
</comment>
<dbReference type="PROSITE" id="PS50110">
    <property type="entry name" value="RESPONSE_REGULATORY"/>
    <property type="match status" value="1"/>
</dbReference>
<dbReference type="CDD" id="cd00130">
    <property type="entry name" value="PAS"/>
    <property type="match status" value="1"/>
</dbReference>
<dbReference type="AlphaFoldDB" id="A0A1H3MH26"/>
<keyword evidence="3 7" id="KW-0597">Phosphoprotein</keyword>
<evidence type="ECO:0000256" key="1">
    <source>
        <dbReference type="ARBA" id="ARBA00000085"/>
    </source>
</evidence>
<dbReference type="Gene3D" id="1.10.287.130">
    <property type="match status" value="1"/>
</dbReference>
<dbReference type="InterPro" id="IPR003018">
    <property type="entry name" value="GAF"/>
</dbReference>
<feature type="domain" description="PAS" evidence="10">
    <location>
        <begin position="135"/>
        <end position="189"/>
    </location>
</feature>
<dbReference type="InterPro" id="IPR000014">
    <property type="entry name" value="PAS"/>
</dbReference>
<dbReference type="PROSITE" id="PS50109">
    <property type="entry name" value="HIS_KIN"/>
    <property type="match status" value="1"/>
</dbReference>
<evidence type="ECO:0000259" key="10">
    <source>
        <dbReference type="PROSITE" id="PS50112"/>
    </source>
</evidence>
<dbReference type="InterPro" id="IPR001789">
    <property type="entry name" value="Sig_transdc_resp-reg_receiver"/>
</dbReference>
<dbReference type="SUPFAM" id="SSF55781">
    <property type="entry name" value="GAF domain-like"/>
    <property type="match status" value="1"/>
</dbReference>
<keyword evidence="5" id="KW-0418">Kinase</keyword>
<keyword evidence="4" id="KW-0808">Transferase</keyword>
<evidence type="ECO:0000313" key="13">
    <source>
        <dbReference type="Proteomes" id="UP000199079"/>
    </source>
</evidence>
<evidence type="ECO:0000313" key="12">
    <source>
        <dbReference type="EMBL" id="SDY75648.1"/>
    </source>
</evidence>
<dbReference type="InterPro" id="IPR000700">
    <property type="entry name" value="PAS-assoc_C"/>
</dbReference>
<dbReference type="SUPFAM" id="SSF47384">
    <property type="entry name" value="Homodimeric domain of signal transducing histidine kinase"/>
    <property type="match status" value="1"/>
</dbReference>
<dbReference type="SMART" id="SM00387">
    <property type="entry name" value="HATPase_c"/>
    <property type="match status" value="1"/>
</dbReference>
<dbReference type="PANTHER" id="PTHR43711">
    <property type="entry name" value="TWO-COMPONENT HISTIDINE KINASE"/>
    <property type="match status" value="1"/>
</dbReference>
<dbReference type="OrthoDB" id="8127at2157"/>
<organism evidence="12 13">
    <name type="scientific">Halopenitus persicus</name>
    <dbReference type="NCBI Taxonomy" id="1048396"/>
    <lineage>
        <taxon>Archaea</taxon>
        <taxon>Methanobacteriati</taxon>
        <taxon>Methanobacteriota</taxon>
        <taxon>Stenosarchaea group</taxon>
        <taxon>Halobacteria</taxon>
        <taxon>Halobacteriales</taxon>
        <taxon>Haloferacaceae</taxon>
        <taxon>Halopenitus</taxon>
    </lineage>
</organism>
<dbReference type="Pfam" id="PF02518">
    <property type="entry name" value="HATPase_c"/>
    <property type="match status" value="1"/>
</dbReference>
<dbReference type="InterPro" id="IPR003661">
    <property type="entry name" value="HisK_dim/P_dom"/>
</dbReference>
<evidence type="ECO:0000256" key="7">
    <source>
        <dbReference type="PROSITE-ProRule" id="PRU00169"/>
    </source>
</evidence>
<dbReference type="InterPro" id="IPR003594">
    <property type="entry name" value="HATPase_dom"/>
</dbReference>
<dbReference type="SMART" id="SM00448">
    <property type="entry name" value="REC"/>
    <property type="match status" value="1"/>
</dbReference>
<name>A0A1H3MH26_9EURY</name>
<dbReference type="InterPro" id="IPR005467">
    <property type="entry name" value="His_kinase_dom"/>
</dbReference>
<dbReference type="Gene3D" id="3.30.565.10">
    <property type="entry name" value="Histidine kinase-like ATPase, C-terminal domain"/>
    <property type="match status" value="1"/>
</dbReference>
<dbReference type="SUPFAM" id="SSF55785">
    <property type="entry name" value="PYP-like sensor domain (PAS domain)"/>
    <property type="match status" value="2"/>
</dbReference>
<dbReference type="CDD" id="cd00082">
    <property type="entry name" value="HisKA"/>
    <property type="match status" value="1"/>
</dbReference>
<evidence type="ECO:0000256" key="2">
    <source>
        <dbReference type="ARBA" id="ARBA00012438"/>
    </source>
</evidence>
<dbReference type="InterPro" id="IPR035965">
    <property type="entry name" value="PAS-like_dom_sf"/>
</dbReference>
<dbReference type="InterPro" id="IPR029016">
    <property type="entry name" value="GAF-like_dom_sf"/>
</dbReference>
<dbReference type="Pfam" id="PF12860">
    <property type="entry name" value="PAS_7"/>
    <property type="match status" value="1"/>
</dbReference>
<keyword evidence="6" id="KW-0902">Two-component regulatory system</keyword>